<protein>
    <submittedName>
        <fullName evidence="1">Uncharacterized protein</fullName>
    </submittedName>
</protein>
<evidence type="ECO:0000313" key="1">
    <source>
        <dbReference type="EMBL" id="MFC1408622.1"/>
    </source>
</evidence>
<evidence type="ECO:0000313" key="2">
    <source>
        <dbReference type="Proteomes" id="UP001592582"/>
    </source>
</evidence>
<name>A0ABV6V4R5_9ACTN</name>
<sequence length="74" mass="8638">MLRYRGILPVISRRGLPDIHGLDKLRYVVEQTLALLHQFKRLAVGWERRLDLHNVFVALGCTLICRRRLKMATA</sequence>
<comment type="caution">
    <text evidence="1">The sequence shown here is derived from an EMBL/GenBank/DDBJ whole genome shotgun (WGS) entry which is preliminary data.</text>
</comment>
<gene>
    <name evidence="1" type="ORF">ACEZDG_04940</name>
</gene>
<proteinExistence type="predicted"/>
<dbReference type="EMBL" id="JBHEZX010000002">
    <property type="protein sequence ID" value="MFC1408622.1"/>
    <property type="molecule type" value="Genomic_DNA"/>
</dbReference>
<organism evidence="1 2">
    <name type="scientific">Streptacidiphilus alkalitolerans</name>
    <dbReference type="NCBI Taxonomy" id="3342712"/>
    <lineage>
        <taxon>Bacteria</taxon>
        <taxon>Bacillati</taxon>
        <taxon>Actinomycetota</taxon>
        <taxon>Actinomycetes</taxon>
        <taxon>Kitasatosporales</taxon>
        <taxon>Streptomycetaceae</taxon>
        <taxon>Streptacidiphilus</taxon>
    </lineage>
</organism>
<reference evidence="1 2" key="1">
    <citation type="submission" date="2024-09" db="EMBL/GenBank/DDBJ databases">
        <authorList>
            <person name="Lee S.D."/>
        </authorList>
    </citation>
    <scope>NUCLEOTIDE SEQUENCE [LARGE SCALE GENOMIC DNA]</scope>
    <source>
        <strain evidence="1 2">N1-1</strain>
    </source>
</reference>
<dbReference type="Proteomes" id="UP001592582">
    <property type="component" value="Unassembled WGS sequence"/>
</dbReference>
<keyword evidence="2" id="KW-1185">Reference proteome</keyword>
<accession>A0ABV6V4R5</accession>